<gene>
    <name evidence="2" type="ORF">Acr_18g0007620</name>
</gene>
<feature type="compositionally biased region" description="Basic and acidic residues" evidence="1">
    <location>
        <begin position="30"/>
        <end position="42"/>
    </location>
</feature>
<evidence type="ECO:0000256" key="1">
    <source>
        <dbReference type="SAM" id="MobiDB-lite"/>
    </source>
</evidence>
<feature type="compositionally biased region" description="Basic and acidic residues" evidence="1">
    <location>
        <begin position="58"/>
        <end position="79"/>
    </location>
</feature>
<reference evidence="2 3" key="1">
    <citation type="submission" date="2019-07" db="EMBL/GenBank/DDBJ databases">
        <title>De Novo Assembly of kiwifruit Actinidia rufa.</title>
        <authorList>
            <person name="Sugita-Konishi S."/>
            <person name="Sato K."/>
            <person name="Mori E."/>
            <person name="Abe Y."/>
            <person name="Kisaki G."/>
            <person name="Hamano K."/>
            <person name="Suezawa K."/>
            <person name="Otani M."/>
            <person name="Fukuda T."/>
            <person name="Manabe T."/>
            <person name="Gomi K."/>
            <person name="Tabuchi M."/>
            <person name="Akimitsu K."/>
            <person name="Kataoka I."/>
        </authorList>
    </citation>
    <scope>NUCLEOTIDE SEQUENCE [LARGE SCALE GENOMIC DNA]</scope>
    <source>
        <strain evidence="3">cv. Fuchu</strain>
    </source>
</reference>
<sequence>MEISSSGEDNITSGRRGYAARVSPFVPTQKAKEKAATKDARMKATPQPPLKGVIIQEKCPRESDYAAKKGELDSLKGKEAMLPPPPKRLKSNRGDQCNHAYVDAGDLSSAEG</sequence>
<accession>A0A7J0G799</accession>
<keyword evidence="3" id="KW-1185">Reference proteome</keyword>
<dbReference type="Proteomes" id="UP000585474">
    <property type="component" value="Unassembled WGS sequence"/>
</dbReference>
<feature type="region of interest" description="Disordered" evidence="1">
    <location>
        <begin position="1"/>
        <end position="112"/>
    </location>
</feature>
<comment type="caution">
    <text evidence="2">The sequence shown here is derived from an EMBL/GenBank/DDBJ whole genome shotgun (WGS) entry which is preliminary data.</text>
</comment>
<dbReference type="AlphaFoldDB" id="A0A7J0G799"/>
<organism evidence="2 3">
    <name type="scientific">Actinidia rufa</name>
    <dbReference type="NCBI Taxonomy" id="165716"/>
    <lineage>
        <taxon>Eukaryota</taxon>
        <taxon>Viridiplantae</taxon>
        <taxon>Streptophyta</taxon>
        <taxon>Embryophyta</taxon>
        <taxon>Tracheophyta</taxon>
        <taxon>Spermatophyta</taxon>
        <taxon>Magnoliopsida</taxon>
        <taxon>eudicotyledons</taxon>
        <taxon>Gunneridae</taxon>
        <taxon>Pentapetalae</taxon>
        <taxon>asterids</taxon>
        <taxon>Ericales</taxon>
        <taxon>Actinidiaceae</taxon>
        <taxon>Actinidia</taxon>
    </lineage>
</organism>
<proteinExistence type="predicted"/>
<dbReference type="EMBL" id="BJWL01000018">
    <property type="protein sequence ID" value="GFZ06592.1"/>
    <property type="molecule type" value="Genomic_DNA"/>
</dbReference>
<evidence type="ECO:0000313" key="3">
    <source>
        <dbReference type="Proteomes" id="UP000585474"/>
    </source>
</evidence>
<name>A0A7J0G799_9ERIC</name>
<protein>
    <submittedName>
        <fullName evidence="2">Uncharacterized protein</fullName>
    </submittedName>
</protein>
<evidence type="ECO:0000313" key="2">
    <source>
        <dbReference type="EMBL" id="GFZ06592.1"/>
    </source>
</evidence>
<feature type="compositionally biased region" description="Polar residues" evidence="1">
    <location>
        <begin position="1"/>
        <end position="13"/>
    </location>
</feature>